<dbReference type="Proteomes" id="UP000614610">
    <property type="component" value="Unassembled WGS sequence"/>
</dbReference>
<evidence type="ECO:0000313" key="1">
    <source>
        <dbReference type="EMBL" id="KAF3221774.1"/>
    </source>
</evidence>
<protein>
    <submittedName>
        <fullName evidence="1">Uncharacterized protein</fullName>
    </submittedName>
</protein>
<dbReference type="AlphaFoldDB" id="A0A8H8VKX5"/>
<reference evidence="1" key="1">
    <citation type="submission" date="2019-06" db="EMBL/GenBank/DDBJ databases">
        <authorList>
            <person name="Palmer J.M."/>
        </authorList>
    </citation>
    <scope>NUCLEOTIDE SEQUENCE</scope>
    <source>
        <strain evidence="1">TWF679</strain>
    </source>
</reference>
<name>A0A8H8VKX5_ORBOL</name>
<dbReference type="EMBL" id="WIWT01000004">
    <property type="protein sequence ID" value="KAF3221774.1"/>
    <property type="molecule type" value="Genomic_DNA"/>
</dbReference>
<evidence type="ECO:0000313" key="2">
    <source>
        <dbReference type="Proteomes" id="UP000614610"/>
    </source>
</evidence>
<sequence length="143" mass="15860">MLRAITKLFTKSFTIVDKLDECQKVGGYKTKFLNVLFDIQKEVGISILATSRSDGDISRFFEGAVALQISASRDDVKAYLADRMGRLEPEILDDEVRSMAESAISEAADGIGDRMDQASERAYNSTLEAMLGLDYSYWKAVIA</sequence>
<gene>
    <name evidence="1" type="ORF">TWF679_006988</name>
</gene>
<dbReference type="OrthoDB" id="1577640at2759"/>
<comment type="caution">
    <text evidence="1">The sequence shown here is derived from an EMBL/GenBank/DDBJ whole genome shotgun (WGS) entry which is preliminary data.</text>
</comment>
<proteinExistence type="predicted"/>
<organism evidence="1 2">
    <name type="scientific">Orbilia oligospora</name>
    <name type="common">Nematode-trapping fungus</name>
    <name type="synonym">Arthrobotrys oligospora</name>
    <dbReference type="NCBI Taxonomy" id="2813651"/>
    <lineage>
        <taxon>Eukaryota</taxon>
        <taxon>Fungi</taxon>
        <taxon>Dikarya</taxon>
        <taxon>Ascomycota</taxon>
        <taxon>Pezizomycotina</taxon>
        <taxon>Orbiliomycetes</taxon>
        <taxon>Orbiliales</taxon>
        <taxon>Orbiliaceae</taxon>
        <taxon>Orbilia</taxon>
    </lineage>
</organism>
<accession>A0A8H8VKX5</accession>